<feature type="compositionally biased region" description="Low complexity" evidence="1">
    <location>
        <begin position="17"/>
        <end position="28"/>
    </location>
</feature>
<reference evidence="2 3" key="1">
    <citation type="journal article" date="2016" name="Genome Biol. Evol.">
        <title>Divergent and convergent evolution of fungal pathogenicity.</title>
        <authorList>
            <person name="Shang Y."/>
            <person name="Xiao G."/>
            <person name="Zheng P."/>
            <person name="Cen K."/>
            <person name="Zhan S."/>
            <person name="Wang C."/>
        </authorList>
    </citation>
    <scope>NUCLEOTIDE SEQUENCE [LARGE SCALE GENOMIC DNA]</scope>
    <source>
        <strain evidence="2 3">RCEF 4871</strain>
    </source>
</reference>
<evidence type="ECO:0000256" key="1">
    <source>
        <dbReference type="SAM" id="MobiDB-lite"/>
    </source>
</evidence>
<keyword evidence="3" id="KW-1185">Reference proteome</keyword>
<accession>A0A166VVX1</accession>
<feature type="compositionally biased region" description="Basic and acidic residues" evidence="1">
    <location>
        <begin position="32"/>
        <end position="42"/>
    </location>
</feature>
<dbReference type="AlphaFoldDB" id="A0A166VVX1"/>
<dbReference type="OrthoDB" id="3921198at2759"/>
<protein>
    <recommendedName>
        <fullName evidence="4">Tyrosine-protein phosphatase non-receptor type 6</fullName>
    </recommendedName>
</protein>
<dbReference type="OMA" id="HHNMTWE"/>
<evidence type="ECO:0000313" key="3">
    <source>
        <dbReference type="Proteomes" id="UP000243498"/>
    </source>
</evidence>
<feature type="compositionally biased region" description="Polar residues" evidence="1">
    <location>
        <begin position="124"/>
        <end position="134"/>
    </location>
</feature>
<dbReference type="EMBL" id="AZHC01000063">
    <property type="protein sequence ID" value="OAA34081.1"/>
    <property type="molecule type" value="Genomic_DNA"/>
</dbReference>
<gene>
    <name evidence="2" type="ORF">NOR_08669</name>
</gene>
<comment type="caution">
    <text evidence="2">The sequence shown here is derived from an EMBL/GenBank/DDBJ whole genome shotgun (WGS) entry which is preliminary data.</text>
</comment>
<organism evidence="2 3">
    <name type="scientific">Metarhizium rileyi (strain RCEF 4871)</name>
    <name type="common">Nomuraea rileyi</name>
    <dbReference type="NCBI Taxonomy" id="1649241"/>
    <lineage>
        <taxon>Eukaryota</taxon>
        <taxon>Fungi</taxon>
        <taxon>Dikarya</taxon>
        <taxon>Ascomycota</taxon>
        <taxon>Pezizomycotina</taxon>
        <taxon>Sordariomycetes</taxon>
        <taxon>Hypocreomycetidae</taxon>
        <taxon>Hypocreales</taxon>
        <taxon>Clavicipitaceae</taxon>
        <taxon>Metarhizium</taxon>
    </lineage>
</organism>
<dbReference type="Proteomes" id="UP000243498">
    <property type="component" value="Unassembled WGS sequence"/>
</dbReference>
<dbReference type="STRING" id="1081105.A0A166VVX1"/>
<feature type="region of interest" description="Disordered" evidence="1">
    <location>
        <begin position="81"/>
        <end position="162"/>
    </location>
</feature>
<proteinExistence type="predicted"/>
<name>A0A166VVX1_METRR</name>
<feature type="compositionally biased region" description="Polar residues" evidence="1">
    <location>
        <begin position="55"/>
        <end position="64"/>
    </location>
</feature>
<feature type="compositionally biased region" description="Low complexity" evidence="1">
    <location>
        <begin position="99"/>
        <end position="123"/>
    </location>
</feature>
<feature type="region of interest" description="Disordered" evidence="1">
    <location>
        <begin position="1"/>
        <end position="67"/>
    </location>
</feature>
<evidence type="ECO:0000313" key="2">
    <source>
        <dbReference type="EMBL" id="OAA34081.1"/>
    </source>
</evidence>
<sequence>MDPAHTLADATVSLPASSSSSSSSPSNSMFDAVREEDGRRSVEPAAPNPGVVAETVTSMSSALSTEKMGESLVRHAAMYSPTSPRLMHPDSPPPRKDTLSSISTQATTATTASAETNNTSYSAETSPSLHQSIFSVKDGSDVSNTRRASRRRTGPLSQQSRERAALIRKLGACHDCRRRRVACHPSHHSMTWEDLLHRFHRSQSPNAQETTSSVGIGRPLSPASSLCTLQPNFVHEAQQMDIDSSSAAYYQSGRHTLSEARIRTPLPSGPRLEKSLSLPGIESLKNELQYNVPRILSAPNRGRYNSARVLLLFWHDDDDVAVVQDAVRELAHVLETSYHYTFHIEAIPSASDSHRSSWRWLSRQLNDFAEDCDQRDVLKIVYYAGHSCLDGDREMILTSSRDKEKASTIRWSGMQQILEEACADALIIMDAAYYPSSKLVRRNGVLELLAASASEDHATTLGRCAFTRALSELLSTRAARSMPLSVVELHALLLSHYPKIVRDSTPEREIITTFPVPLHIMMSGNSRLPSIFLSPIPHNSPMRNSFSYENNPQLHLSIRLADDNVDVESWNEWLRLMPEGVKDVKIDGPFRPSFRPG</sequence>
<evidence type="ECO:0008006" key="4">
    <source>
        <dbReference type="Google" id="ProtNLM"/>
    </source>
</evidence>